<dbReference type="RefSeq" id="WP_085472973.1">
    <property type="nucleotide sequence ID" value="NZ_FXAU01000003.1"/>
</dbReference>
<proteinExistence type="predicted"/>
<reference evidence="1 2" key="1">
    <citation type="submission" date="2017-04" db="EMBL/GenBank/DDBJ databases">
        <authorList>
            <person name="Afonso C.L."/>
            <person name="Miller P.J."/>
            <person name="Scott M.A."/>
            <person name="Spackman E."/>
            <person name="Goraichik I."/>
            <person name="Dimitrov K.M."/>
            <person name="Suarez D.L."/>
            <person name="Swayne D.E."/>
        </authorList>
    </citation>
    <scope>NUCLEOTIDE SEQUENCE [LARGE SCALE GENOMIC DNA]</scope>
    <source>
        <strain evidence="1 2">DSM 22418</strain>
    </source>
</reference>
<dbReference type="Proteomes" id="UP000192980">
    <property type="component" value="Unassembled WGS sequence"/>
</dbReference>
<keyword evidence="2" id="KW-1185">Reference proteome</keyword>
<evidence type="ECO:0000313" key="2">
    <source>
        <dbReference type="Proteomes" id="UP000192980"/>
    </source>
</evidence>
<protein>
    <submittedName>
        <fullName evidence="1">Uncharacterized protein</fullName>
    </submittedName>
</protein>
<organism evidence="1 2">
    <name type="scientific">Sphingobacterium psychroaquaticum</name>
    <dbReference type="NCBI Taxonomy" id="561061"/>
    <lineage>
        <taxon>Bacteria</taxon>
        <taxon>Pseudomonadati</taxon>
        <taxon>Bacteroidota</taxon>
        <taxon>Sphingobacteriia</taxon>
        <taxon>Sphingobacteriales</taxon>
        <taxon>Sphingobacteriaceae</taxon>
        <taxon>Sphingobacterium</taxon>
    </lineage>
</organism>
<dbReference type="AlphaFoldDB" id="A0A1X7JVP0"/>
<sequence>MKLNKGDVLGVLNLMNMFNVTNRGAMKRLDGIEEILLPHVQSGVNADDIGTETELEDTQLQHFTEAEFDSLVDGVSLQRGIRKRLEYLFVIKEGEA</sequence>
<name>A0A1X7JVP0_9SPHI</name>
<dbReference type="STRING" id="561061.SAMN05660862_2255"/>
<dbReference type="EMBL" id="FXAU01000003">
    <property type="protein sequence ID" value="SMG32491.1"/>
    <property type="molecule type" value="Genomic_DNA"/>
</dbReference>
<evidence type="ECO:0000313" key="1">
    <source>
        <dbReference type="EMBL" id="SMG32491.1"/>
    </source>
</evidence>
<accession>A0A1X7JVP0</accession>
<gene>
    <name evidence="1" type="ORF">SAMN05660862_2255</name>
</gene>